<dbReference type="Pfam" id="PF00447">
    <property type="entry name" value="HSF_DNA-bind"/>
    <property type="match status" value="1"/>
</dbReference>
<dbReference type="InterPro" id="IPR036390">
    <property type="entry name" value="WH_DNA-bd_sf"/>
</dbReference>
<organism evidence="9 10">
    <name type="scientific">Nelumbo nucifera</name>
    <name type="common">Sacred lotus</name>
    <dbReference type="NCBI Taxonomy" id="4432"/>
    <lineage>
        <taxon>Eukaryota</taxon>
        <taxon>Viridiplantae</taxon>
        <taxon>Streptophyta</taxon>
        <taxon>Embryophyta</taxon>
        <taxon>Tracheophyta</taxon>
        <taxon>Spermatophyta</taxon>
        <taxon>Magnoliopsida</taxon>
        <taxon>Proteales</taxon>
        <taxon>Nelumbonaceae</taxon>
        <taxon>Nelumbo</taxon>
    </lineage>
</organism>
<dbReference type="RefSeq" id="XP_010271233.1">
    <property type="nucleotide sequence ID" value="XM_010272931.2"/>
</dbReference>
<dbReference type="GO" id="GO:0043565">
    <property type="term" value="F:sequence-specific DNA binding"/>
    <property type="evidence" value="ECO:0007669"/>
    <property type="project" value="InterPro"/>
</dbReference>
<dbReference type="OMA" id="NMLMQEL"/>
<evidence type="ECO:0000256" key="7">
    <source>
        <dbReference type="ARBA" id="ARBA00023242"/>
    </source>
</evidence>
<dbReference type="SMART" id="SM00415">
    <property type="entry name" value="HSF"/>
    <property type="match status" value="1"/>
</dbReference>
<keyword evidence="7" id="KW-0539">Nucleus</keyword>
<dbReference type="eggNOG" id="KOG0627">
    <property type="taxonomic scope" value="Eukaryota"/>
</dbReference>
<keyword evidence="6" id="KW-0804">Transcription</keyword>
<dbReference type="GO" id="GO:0034605">
    <property type="term" value="P:cellular response to heat"/>
    <property type="evidence" value="ECO:0000318"/>
    <property type="project" value="GO_Central"/>
</dbReference>
<evidence type="ECO:0000256" key="8">
    <source>
        <dbReference type="RuleBase" id="RU004020"/>
    </source>
</evidence>
<dbReference type="Proteomes" id="UP000189703">
    <property type="component" value="Unplaced"/>
</dbReference>
<dbReference type="GO" id="GO:0003700">
    <property type="term" value="F:DNA-binding transcription factor activity"/>
    <property type="evidence" value="ECO:0000318"/>
    <property type="project" value="GO_Central"/>
</dbReference>
<comment type="similarity">
    <text evidence="8">Belongs to the HSF family.</text>
</comment>
<accession>A0A1U8AX34</accession>
<dbReference type="GeneID" id="104607304"/>
<keyword evidence="5" id="KW-0238">DNA-binding</keyword>
<dbReference type="FunFam" id="1.10.10.10:FF:000057">
    <property type="entry name" value="Heat shock transcription factor 1"/>
    <property type="match status" value="1"/>
</dbReference>
<sequence>MMEESASSKGPVLPPFLTKCYDMVEDPATDPIVSWSSSNYSFVIWDMTAFSRDLLPKYFKHSNFSSFMRQLNTYGFRKADPDRWEFVNDGFVKGQRHLLKNISRKKHNQCPVQQKESQQKIPVGACVEVGKLSLQEAIESLKKDKTLLMQELVKLKQHQQTSEDEVHCLRKRLEGMEKAQQQMLSFLAMAMQSPGFLEQLLQQNENSWFMAGTSKKRRLATLEQVTEGAENEAFDGQIVMYQPPKNETSRPIVMTTSNTNVSPNLGSSPSEIEDIVKNVDSMALSMGEMSDSPENDASFVIPDFLYDHLLEQFLLDSPLVENLEEIELDAPEPMSTGIEMKSSLPDSQHGISQSMDLQMEEQGLLASEANNRYEILYNNSGDLAAT</sequence>
<evidence type="ECO:0000256" key="4">
    <source>
        <dbReference type="ARBA" id="ARBA00023016"/>
    </source>
</evidence>
<keyword evidence="3" id="KW-0805">Transcription regulation</keyword>
<gene>
    <name evidence="10" type="primary">LOC104607304</name>
</gene>
<evidence type="ECO:0000256" key="2">
    <source>
        <dbReference type="ARBA" id="ARBA00022553"/>
    </source>
</evidence>
<dbReference type="PANTHER" id="PTHR10015:SF325">
    <property type="entry name" value="HEAT STRESS TRANSCRIPTION FACTOR A-8"/>
    <property type="match status" value="1"/>
</dbReference>
<comment type="subcellular location">
    <subcellularLocation>
        <location evidence="1">Nucleus</location>
    </subcellularLocation>
</comment>
<evidence type="ECO:0000256" key="1">
    <source>
        <dbReference type="ARBA" id="ARBA00004123"/>
    </source>
</evidence>
<evidence type="ECO:0000313" key="10">
    <source>
        <dbReference type="RefSeq" id="XP_010271233.1"/>
    </source>
</evidence>
<evidence type="ECO:0000256" key="3">
    <source>
        <dbReference type="ARBA" id="ARBA00023015"/>
    </source>
</evidence>
<evidence type="ECO:0000256" key="5">
    <source>
        <dbReference type="ARBA" id="ARBA00023125"/>
    </source>
</evidence>
<dbReference type="OrthoDB" id="60033at2759"/>
<proteinExistence type="inferred from homology"/>
<dbReference type="PRINTS" id="PR00056">
    <property type="entry name" value="HSFDOMAIN"/>
</dbReference>
<dbReference type="InterPro" id="IPR036388">
    <property type="entry name" value="WH-like_DNA-bd_sf"/>
</dbReference>
<dbReference type="KEGG" id="nnu:104607304"/>
<keyword evidence="9" id="KW-1185">Reference proteome</keyword>
<reference evidence="10" key="1">
    <citation type="submission" date="2025-08" db="UniProtKB">
        <authorList>
            <consortium name="RefSeq"/>
        </authorList>
    </citation>
    <scope>IDENTIFICATION</scope>
</reference>
<protein>
    <submittedName>
        <fullName evidence="10">Heat stress transcription factor A-1-like</fullName>
    </submittedName>
</protein>
<dbReference type="PANTHER" id="PTHR10015">
    <property type="entry name" value="HEAT SHOCK TRANSCRIPTION FACTOR"/>
    <property type="match status" value="1"/>
</dbReference>
<dbReference type="Gene3D" id="1.10.10.10">
    <property type="entry name" value="Winged helix-like DNA-binding domain superfamily/Winged helix DNA-binding domain"/>
    <property type="match status" value="1"/>
</dbReference>
<evidence type="ECO:0000313" key="9">
    <source>
        <dbReference type="Proteomes" id="UP000189703"/>
    </source>
</evidence>
<evidence type="ECO:0000256" key="6">
    <source>
        <dbReference type="ARBA" id="ARBA00023163"/>
    </source>
</evidence>
<dbReference type="AlphaFoldDB" id="A0A1U8AX34"/>
<dbReference type="GO" id="GO:0005634">
    <property type="term" value="C:nucleus"/>
    <property type="evidence" value="ECO:0000318"/>
    <property type="project" value="GO_Central"/>
</dbReference>
<dbReference type="STRING" id="4432.A0A1U8AX34"/>
<keyword evidence="4" id="KW-0346">Stress response</keyword>
<name>A0A1U8AX34_NELNU</name>
<dbReference type="SUPFAM" id="SSF46785">
    <property type="entry name" value="Winged helix' DNA-binding domain"/>
    <property type="match status" value="1"/>
</dbReference>
<dbReference type="InterPro" id="IPR000232">
    <property type="entry name" value="HSF_DNA-bd"/>
</dbReference>
<keyword evidence="2" id="KW-0597">Phosphoprotein</keyword>